<comment type="caution">
    <text evidence="1">The sequence shown here is derived from an EMBL/GenBank/DDBJ whole genome shotgun (WGS) entry which is preliminary data.</text>
</comment>
<dbReference type="EMBL" id="WQMT02000002">
    <property type="protein sequence ID" value="KAG9225706.1"/>
    <property type="molecule type" value="Genomic_DNA"/>
</dbReference>
<proteinExistence type="predicted"/>
<dbReference type="Proteomes" id="UP000824881">
    <property type="component" value="Unassembled WGS sequence"/>
</dbReference>
<protein>
    <submittedName>
        <fullName evidence="1">Uncharacterized protein</fullName>
    </submittedName>
</protein>
<accession>A0ACB7J6U8</accession>
<sequence>MTTEMVAIKVFHKRQLAYYTLSKKAKSSFAECLARERDMLVAITESRSRYLTPLFEAFQDKHNVYFVLKPYPLSLSDLIGLMRDLGKRLTVGAIKFYASELLVAIEQLHSLNIAHRDIKPENILISSSGHLALADFGLSVRIPPDDQRPFTKQIRYDAVGTPAYCAPELWRADVSKKGYLVAASDIWMYGAVVLQMWLSKRIPFFSPEGEDRGVMFDMYQLVEYPVVADFLSSIIHAPEDLRPYIPTIKAHKFFATINWHSVCNRFDDQERSPPFVLGDFLRHECYPSVGFSTFYRECSFSKLPSSDRETALADSLTEFLESNEDIVLV</sequence>
<reference evidence="1 2" key="1">
    <citation type="journal article" date="2021" name="Appl. Environ. Microbiol.">
        <title>Genetic linkage and physical mapping for an oyster mushroom Pleurotus cornucopiae and QTL analysis for the trait cap color.</title>
        <authorList>
            <person name="Zhang Y."/>
            <person name="Gao W."/>
            <person name="Sonnenberg A."/>
            <person name="Chen Q."/>
            <person name="Zhang J."/>
            <person name="Huang C."/>
        </authorList>
    </citation>
    <scope>NUCLEOTIDE SEQUENCE [LARGE SCALE GENOMIC DNA]</scope>
    <source>
        <strain evidence="1">CCMSSC00406</strain>
    </source>
</reference>
<gene>
    <name evidence="1" type="ORF">CCMSSC00406_0007563</name>
</gene>
<evidence type="ECO:0000313" key="2">
    <source>
        <dbReference type="Proteomes" id="UP000824881"/>
    </source>
</evidence>
<evidence type="ECO:0000313" key="1">
    <source>
        <dbReference type="EMBL" id="KAG9225706.1"/>
    </source>
</evidence>
<organism evidence="1 2">
    <name type="scientific">Pleurotus cornucopiae</name>
    <name type="common">Cornucopia mushroom</name>
    <dbReference type="NCBI Taxonomy" id="5321"/>
    <lineage>
        <taxon>Eukaryota</taxon>
        <taxon>Fungi</taxon>
        <taxon>Dikarya</taxon>
        <taxon>Basidiomycota</taxon>
        <taxon>Agaricomycotina</taxon>
        <taxon>Agaricomycetes</taxon>
        <taxon>Agaricomycetidae</taxon>
        <taxon>Agaricales</taxon>
        <taxon>Pleurotineae</taxon>
        <taxon>Pleurotaceae</taxon>
        <taxon>Pleurotus</taxon>
    </lineage>
</organism>
<name>A0ACB7J6U8_PLECO</name>
<keyword evidence="2" id="KW-1185">Reference proteome</keyword>